<dbReference type="InterPro" id="IPR016112">
    <property type="entry name" value="VP_dsDNA_II"/>
</dbReference>
<evidence type="ECO:0000259" key="2">
    <source>
        <dbReference type="Pfam" id="PF16903"/>
    </source>
</evidence>
<name>A0A6C0CJC3_9ZZZZ</name>
<dbReference type="Gene3D" id="2.70.9.10">
    <property type="entry name" value="Adenovirus Type 2 Hexon, domain 4"/>
    <property type="match status" value="1"/>
</dbReference>
<accession>A0A6C0CJC3</accession>
<dbReference type="InterPro" id="IPR031654">
    <property type="entry name" value="Capsid_N"/>
</dbReference>
<dbReference type="Gene3D" id="2.70.9.20">
    <property type="entry name" value="Major capsid protein Vp54"/>
    <property type="match status" value="1"/>
</dbReference>
<dbReference type="InterPro" id="IPR007542">
    <property type="entry name" value="MCP_C"/>
</dbReference>
<organism evidence="3">
    <name type="scientific">viral metagenome</name>
    <dbReference type="NCBI Taxonomy" id="1070528"/>
    <lineage>
        <taxon>unclassified sequences</taxon>
        <taxon>metagenomes</taxon>
        <taxon>organismal metagenomes</taxon>
    </lineage>
</organism>
<protein>
    <recommendedName>
        <fullName evidence="4">Major capsid protein N-terminal domain-containing protein</fullName>
    </recommendedName>
</protein>
<proteinExistence type="predicted"/>
<sequence>MPGGLIQLTGFGAQNVFLNGNPSMTYFTKMYKRHTNFAMEHFHLPPTNVTDTNLPITGTKTFRFKVPRYADLLHDCYLCVDIPDIWSPLAVIDPTNNIAKEFQYQWIRNLGYNMIQQASVTLNGTPIATMTGEWMKIASYLKHDATKRAILDKMVGNTPDMYDPGNKSGLFNQYPNAINVDGVNAPAPSIAGRQLNIPLPFWFCEEIGQSLPLVSLVQSEVEIQITFNNIYSLFTIMNLNYNQPQDPSYLTRIVGNPSDPFRGLQNFLSYPDTQGNPTNQSLQNWNFNPYIEANYIFLTDTERAHVAAYEKSFLITQVRYVRHDKHYGYNDVPIPMYNLCTRIVSLFQREDRILLNDWDNYTNWDTIYCPPVNPSTLPSNVFSPLPPVQFYSSGIQLSNNMIAQDILQEGTVVLDGAERLNTKNVNFFRLIQNYKFSKGDTTMLPGINLYSFALDPNTITQPSGTMNGSMFNRTNVQYTLLVPPTVTSTIDASGNIVPISSPAPVCIIKGTEFNSVPTLVPAGATSVPVNAAGQATGPPLLQAGQTLTIIPPSSQFNLQYGAYSSMIYIESYNFLKVTNGQGNLVFST</sequence>
<dbReference type="Pfam" id="PF04451">
    <property type="entry name" value="Capsid_NCLDV"/>
    <property type="match status" value="1"/>
</dbReference>
<dbReference type="InterPro" id="IPR038519">
    <property type="entry name" value="MCP_C_sf"/>
</dbReference>
<reference evidence="3" key="1">
    <citation type="journal article" date="2020" name="Nature">
        <title>Giant virus diversity and host interactions through global metagenomics.</title>
        <authorList>
            <person name="Schulz F."/>
            <person name="Roux S."/>
            <person name="Paez-Espino D."/>
            <person name="Jungbluth S."/>
            <person name="Walsh D.A."/>
            <person name="Denef V.J."/>
            <person name="McMahon K.D."/>
            <person name="Konstantinidis K.T."/>
            <person name="Eloe-Fadrosh E.A."/>
            <person name="Kyrpides N.C."/>
            <person name="Woyke T."/>
        </authorList>
    </citation>
    <scope>NUCLEOTIDE SEQUENCE</scope>
    <source>
        <strain evidence="3">GVMAG-M-3300021137-6</strain>
    </source>
</reference>
<dbReference type="GO" id="GO:0005198">
    <property type="term" value="F:structural molecule activity"/>
    <property type="evidence" value="ECO:0007669"/>
    <property type="project" value="InterPro"/>
</dbReference>
<dbReference type="SUPFAM" id="SSF49749">
    <property type="entry name" value="Group II dsDNA viruses VP"/>
    <property type="match status" value="2"/>
</dbReference>
<dbReference type="AlphaFoldDB" id="A0A6C0CJC3"/>
<evidence type="ECO:0008006" key="4">
    <source>
        <dbReference type="Google" id="ProtNLM"/>
    </source>
</evidence>
<feature type="domain" description="Major capsid protein N-terminal" evidence="2">
    <location>
        <begin position="25"/>
        <end position="236"/>
    </location>
</feature>
<dbReference type="Pfam" id="PF16903">
    <property type="entry name" value="Capsid_N"/>
    <property type="match status" value="1"/>
</dbReference>
<evidence type="ECO:0000259" key="1">
    <source>
        <dbReference type="Pfam" id="PF04451"/>
    </source>
</evidence>
<evidence type="ECO:0000313" key="3">
    <source>
        <dbReference type="EMBL" id="QHT03980.1"/>
    </source>
</evidence>
<feature type="domain" description="Major capsid protein C-terminal" evidence="1">
    <location>
        <begin position="302"/>
        <end position="480"/>
    </location>
</feature>
<dbReference type="EMBL" id="MN739421">
    <property type="protein sequence ID" value="QHT03980.1"/>
    <property type="molecule type" value="Genomic_DNA"/>
</dbReference>